<accession>A0AAD2HDR8</accession>
<evidence type="ECO:0000313" key="2">
    <source>
        <dbReference type="EMBL" id="CAK5273031.1"/>
    </source>
</evidence>
<evidence type="ECO:0000313" key="6">
    <source>
        <dbReference type="EMBL" id="CAK5273147.1"/>
    </source>
</evidence>
<dbReference type="EMBL" id="CAVNYO010000194">
    <property type="protein sequence ID" value="CAK5273032.1"/>
    <property type="molecule type" value="Genomic_DNA"/>
</dbReference>
<reference evidence="2" key="1">
    <citation type="submission" date="2023-11" db="EMBL/GenBank/DDBJ databases">
        <authorList>
            <person name="De Vega J J."/>
            <person name="De Vega J J."/>
        </authorList>
    </citation>
    <scope>NUCLEOTIDE SEQUENCE</scope>
</reference>
<dbReference type="Proteomes" id="UP001295794">
    <property type="component" value="Unassembled WGS sequence"/>
</dbReference>
<dbReference type="AlphaFoldDB" id="A0AAD2HDR8"/>
<evidence type="ECO:0000313" key="7">
    <source>
        <dbReference type="Proteomes" id="UP001295794"/>
    </source>
</evidence>
<keyword evidence="7" id="KW-1185">Reference proteome</keyword>
<dbReference type="EMBL" id="CAVNYO010000199">
    <property type="protein sequence ID" value="CAK5273130.1"/>
    <property type="molecule type" value="Genomic_DNA"/>
</dbReference>
<feature type="transmembrane region" description="Helical" evidence="1">
    <location>
        <begin position="59"/>
        <end position="80"/>
    </location>
</feature>
<name>A0AAD2HDR8_9AGAR</name>
<evidence type="ECO:0000256" key="1">
    <source>
        <dbReference type="SAM" id="Phobius"/>
    </source>
</evidence>
<keyword evidence="1" id="KW-1133">Transmembrane helix</keyword>
<keyword evidence="1" id="KW-0812">Transmembrane</keyword>
<dbReference type="EMBL" id="CAVNYO010000199">
    <property type="protein sequence ID" value="CAK5273147.1"/>
    <property type="molecule type" value="Genomic_DNA"/>
</dbReference>
<feature type="non-terminal residue" evidence="2">
    <location>
        <position position="1"/>
    </location>
</feature>
<keyword evidence="1" id="KW-0472">Membrane</keyword>
<protein>
    <submittedName>
        <fullName evidence="2">Uncharacterized protein</fullName>
    </submittedName>
</protein>
<proteinExistence type="predicted"/>
<sequence length="81" mass="8772">KIGTAVFRNLYTKKSFIFYTRTSVIGLLLTALVTLHGGGTVLGQPQIGEGISIYNGLFQITQISIFIEIFILVIGALILVS</sequence>
<dbReference type="EMBL" id="CAVNYO010000199">
    <property type="protein sequence ID" value="CAK5273124.1"/>
    <property type="molecule type" value="Genomic_DNA"/>
</dbReference>
<evidence type="ECO:0000313" key="3">
    <source>
        <dbReference type="EMBL" id="CAK5273032.1"/>
    </source>
</evidence>
<organism evidence="2 7">
    <name type="scientific">Mycena citricolor</name>
    <dbReference type="NCBI Taxonomy" id="2018698"/>
    <lineage>
        <taxon>Eukaryota</taxon>
        <taxon>Fungi</taxon>
        <taxon>Dikarya</taxon>
        <taxon>Basidiomycota</taxon>
        <taxon>Agaricomycotina</taxon>
        <taxon>Agaricomycetes</taxon>
        <taxon>Agaricomycetidae</taxon>
        <taxon>Agaricales</taxon>
        <taxon>Marasmiineae</taxon>
        <taxon>Mycenaceae</taxon>
        <taxon>Mycena</taxon>
    </lineage>
</organism>
<gene>
    <name evidence="2" type="ORF">MYCIT1_LOCUS19129</name>
    <name evidence="3" type="ORF">MYCIT1_LOCUS19131</name>
    <name evidence="4" type="ORF">MYCIT1_LOCUS19311</name>
    <name evidence="5" type="ORF">MYCIT1_LOCUS19323</name>
    <name evidence="6" type="ORF">MYCIT1_LOCUS19357</name>
</gene>
<dbReference type="EMBL" id="CAVNYO010000194">
    <property type="protein sequence ID" value="CAK5273031.1"/>
    <property type="molecule type" value="Genomic_DNA"/>
</dbReference>
<evidence type="ECO:0000313" key="5">
    <source>
        <dbReference type="EMBL" id="CAK5273130.1"/>
    </source>
</evidence>
<comment type="caution">
    <text evidence="2">The sequence shown here is derived from an EMBL/GenBank/DDBJ whole genome shotgun (WGS) entry which is preliminary data.</text>
</comment>
<evidence type="ECO:0000313" key="4">
    <source>
        <dbReference type="EMBL" id="CAK5273124.1"/>
    </source>
</evidence>